<gene>
    <name evidence="2" type="ORF">EVAR_49964_1</name>
</gene>
<reference evidence="2 3" key="1">
    <citation type="journal article" date="2019" name="Commun. Biol.">
        <title>The bagworm genome reveals a unique fibroin gene that provides high tensile strength.</title>
        <authorList>
            <person name="Kono N."/>
            <person name="Nakamura H."/>
            <person name="Ohtoshi R."/>
            <person name="Tomita M."/>
            <person name="Numata K."/>
            <person name="Arakawa K."/>
        </authorList>
    </citation>
    <scope>NUCLEOTIDE SEQUENCE [LARGE SCALE GENOMIC DNA]</scope>
</reference>
<comment type="caution">
    <text evidence="2">The sequence shown here is derived from an EMBL/GenBank/DDBJ whole genome shotgun (WGS) entry which is preliminary data.</text>
</comment>
<organism evidence="2 3">
    <name type="scientific">Eumeta variegata</name>
    <name type="common">Bagworm moth</name>
    <name type="synonym">Eumeta japonica</name>
    <dbReference type="NCBI Taxonomy" id="151549"/>
    <lineage>
        <taxon>Eukaryota</taxon>
        <taxon>Metazoa</taxon>
        <taxon>Ecdysozoa</taxon>
        <taxon>Arthropoda</taxon>
        <taxon>Hexapoda</taxon>
        <taxon>Insecta</taxon>
        <taxon>Pterygota</taxon>
        <taxon>Neoptera</taxon>
        <taxon>Endopterygota</taxon>
        <taxon>Lepidoptera</taxon>
        <taxon>Glossata</taxon>
        <taxon>Ditrysia</taxon>
        <taxon>Tineoidea</taxon>
        <taxon>Psychidae</taxon>
        <taxon>Oiketicinae</taxon>
        <taxon>Eumeta</taxon>
    </lineage>
</organism>
<dbReference type="AlphaFoldDB" id="A0A4C1YP45"/>
<feature type="compositionally biased region" description="Polar residues" evidence="1">
    <location>
        <begin position="96"/>
        <end position="105"/>
    </location>
</feature>
<evidence type="ECO:0000256" key="1">
    <source>
        <dbReference type="SAM" id="MobiDB-lite"/>
    </source>
</evidence>
<evidence type="ECO:0000313" key="3">
    <source>
        <dbReference type="Proteomes" id="UP000299102"/>
    </source>
</evidence>
<protein>
    <submittedName>
        <fullName evidence="2">Uncharacterized protein</fullName>
    </submittedName>
</protein>
<proteinExistence type="predicted"/>
<dbReference type="EMBL" id="BGZK01001279">
    <property type="protein sequence ID" value="GBP76167.1"/>
    <property type="molecule type" value="Genomic_DNA"/>
</dbReference>
<feature type="region of interest" description="Disordered" evidence="1">
    <location>
        <begin position="96"/>
        <end position="118"/>
    </location>
</feature>
<sequence length="118" mass="12582">MLFILVEELEHVAFHASPVRLRVVKDLALNNAVPTPRVDALTFTRKPTLGLSRWPGAGRGPLTTDVVNAMTTSGTDGLVWCARHGEYGIRHTVNEMGSNKSSADTSPGRGAALTQASS</sequence>
<dbReference type="Proteomes" id="UP000299102">
    <property type="component" value="Unassembled WGS sequence"/>
</dbReference>
<evidence type="ECO:0000313" key="2">
    <source>
        <dbReference type="EMBL" id="GBP76167.1"/>
    </source>
</evidence>
<accession>A0A4C1YP45</accession>
<keyword evidence="3" id="KW-1185">Reference proteome</keyword>
<name>A0A4C1YP45_EUMVA</name>